<proteinExistence type="inferred from homology"/>
<feature type="transmembrane region" description="Helical" evidence="7">
    <location>
        <begin position="213"/>
        <end position="231"/>
    </location>
</feature>
<comment type="function">
    <text evidence="7">Involved in the lipid remodeling steps of GPI-anchor maturation.</text>
</comment>
<feature type="transmembrane region" description="Helical" evidence="7">
    <location>
        <begin position="153"/>
        <end position="171"/>
    </location>
</feature>
<dbReference type="EMBL" id="JAGSYN010000100">
    <property type="protein sequence ID" value="KAG7664285.1"/>
    <property type="molecule type" value="Genomic_DNA"/>
</dbReference>
<keyword evidence="4 7" id="KW-0732">Signal</keyword>
<dbReference type="OrthoDB" id="419770at2759"/>
<comment type="similarity">
    <text evidence="7">Belongs to the PGAP3 family.</text>
</comment>
<dbReference type="Pfam" id="PF04080">
    <property type="entry name" value="Per1"/>
    <property type="match status" value="1"/>
</dbReference>
<reference evidence="8 9" key="1">
    <citation type="journal article" date="2021" name="DNA Res.">
        <title>Genome analysis of Candida subhashii reveals its hybrid nature and dual mitochondrial genome conformations.</title>
        <authorList>
            <person name="Mixao V."/>
            <person name="Hegedusova E."/>
            <person name="Saus E."/>
            <person name="Pryszcz L.P."/>
            <person name="Cillingova A."/>
            <person name="Nosek J."/>
            <person name="Gabaldon T."/>
        </authorList>
    </citation>
    <scope>NUCLEOTIDE SEQUENCE [LARGE SCALE GENOMIC DNA]</scope>
    <source>
        <strain evidence="8 9">CBS 10753</strain>
    </source>
</reference>
<evidence type="ECO:0000256" key="2">
    <source>
        <dbReference type="ARBA" id="ARBA00022502"/>
    </source>
</evidence>
<keyword evidence="9" id="KW-1185">Reference proteome</keyword>
<feature type="chain" id="PRO_5035338246" description="Post-GPI attachment to proteins factor 3" evidence="7">
    <location>
        <begin position="20"/>
        <end position="333"/>
    </location>
</feature>
<feature type="transmembrane region" description="Helical" evidence="7">
    <location>
        <begin position="120"/>
        <end position="141"/>
    </location>
</feature>
<comment type="caution">
    <text evidence="8">The sequence shown here is derived from an EMBL/GenBank/DDBJ whole genome shotgun (WGS) entry which is preliminary data.</text>
</comment>
<feature type="transmembrane region" description="Helical" evidence="7">
    <location>
        <begin position="183"/>
        <end position="201"/>
    </location>
</feature>
<feature type="signal peptide" evidence="7">
    <location>
        <begin position="1"/>
        <end position="19"/>
    </location>
</feature>
<dbReference type="RefSeq" id="XP_049264517.1">
    <property type="nucleotide sequence ID" value="XM_049405926.1"/>
</dbReference>
<keyword evidence="6 7" id="KW-0472">Membrane</keyword>
<comment type="caution">
    <text evidence="7">Lacks conserved residue(s) required for the propagation of feature annotation.</text>
</comment>
<evidence type="ECO:0000256" key="6">
    <source>
        <dbReference type="ARBA" id="ARBA00023136"/>
    </source>
</evidence>
<sequence length="333" mass="39224">MKSIILILFLASAILCSVGDTLPEFQACLQKCPPCSSPGIFWSCEAQCNYQCQQYITDQRERSGLEVVQFYGKWPFVKVFGIQEFFSTIFSLGNFYVNYRNFFKIHRQYRKSDGEYRIMYFQYLLLLGVSCIGWGFSTIFHLRDTAKTETLDYFGAFAIMLVNLNAIFVRYFELYKKLGLLRLWWFSLMIVFIYHCNRLLTNWDYSYNMKTNIATGIFTMVLWILHSLSTLRKYNKNYLVYNNSIQLLPFETKLLNKLNYISIAKSKLIPLIPISNNLFLLCGLSLEVKDFPPIARLIDAHSLWHLVTIFPSIIWFDWNIWDIEMSKIVTTPK</sequence>
<evidence type="ECO:0000313" key="8">
    <source>
        <dbReference type="EMBL" id="KAG7664285.1"/>
    </source>
</evidence>
<keyword evidence="7" id="KW-0256">Endoplasmic reticulum</keyword>
<organism evidence="8 9">
    <name type="scientific">[Candida] subhashii</name>
    <dbReference type="NCBI Taxonomy" id="561895"/>
    <lineage>
        <taxon>Eukaryota</taxon>
        <taxon>Fungi</taxon>
        <taxon>Dikarya</taxon>
        <taxon>Ascomycota</taxon>
        <taxon>Saccharomycotina</taxon>
        <taxon>Pichiomycetes</taxon>
        <taxon>Debaryomycetaceae</taxon>
        <taxon>Spathaspora</taxon>
    </lineage>
</organism>
<dbReference type="PANTHER" id="PTHR13148">
    <property type="entry name" value="PER1-RELATED"/>
    <property type="match status" value="1"/>
</dbReference>
<feature type="transmembrane region" description="Helical" evidence="7">
    <location>
        <begin position="80"/>
        <end position="99"/>
    </location>
</feature>
<dbReference type="GeneID" id="73469001"/>
<evidence type="ECO:0000256" key="7">
    <source>
        <dbReference type="RuleBase" id="RU365066"/>
    </source>
</evidence>
<dbReference type="AlphaFoldDB" id="A0A8J5QY68"/>
<evidence type="ECO:0000256" key="1">
    <source>
        <dbReference type="ARBA" id="ARBA00004127"/>
    </source>
</evidence>
<protein>
    <recommendedName>
        <fullName evidence="7">Post-GPI attachment to proteins factor 3</fullName>
    </recommendedName>
</protein>
<name>A0A8J5QY68_9ASCO</name>
<dbReference type="InterPro" id="IPR007217">
    <property type="entry name" value="Per1-like"/>
</dbReference>
<evidence type="ECO:0000256" key="3">
    <source>
        <dbReference type="ARBA" id="ARBA00022692"/>
    </source>
</evidence>
<accession>A0A8J5QY68</accession>
<keyword evidence="5 7" id="KW-1133">Transmembrane helix</keyword>
<dbReference type="GO" id="GO:0016788">
    <property type="term" value="F:hydrolase activity, acting on ester bonds"/>
    <property type="evidence" value="ECO:0007669"/>
    <property type="project" value="TreeGrafter"/>
</dbReference>
<keyword evidence="2 7" id="KW-0337">GPI-anchor biosynthesis</keyword>
<keyword evidence="3 7" id="KW-0812">Transmembrane</keyword>
<dbReference type="GO" id="GO:0005789">
    <property type="term" value="C:endoplasmic reticulum membrane"/>
    <property type="evidence" value="ECO:0007669"/>
    <property type="project" value="UniProtKB-SubCell"/>
</dbReference>
<gene>
    <name evidence="8" type="ORF">J8A68_002200</name>
</gene>
<evidence type="ECO:0000256" key="5">
    <source>
        <dbReference type="ARBA" id="ARBA00022989"/>
    </source>
</evidence>
<comment type="subcellular location">
    <subcellularLocation>
        <location evidence="1">Endomembrane system</location>
        <topology evidence="1">Multi-pass membrane protein</topology>
    </subcellularLocation>
    <subcellularLocation>
        <location evidence="7">Endoplasmic reticulum membrane</location>
        <topology evidence="7">Multi-pass membrane protein</topology>
    </subcellularLocation>
</comment>
<dbReference type="PANTHER" id="PTHR13148:SF0">
    <property type="entry name" value="POST-GPI ATTACHMENT TO PROTEINS FACTOR 3"/>
    <property type="match status" value="1"/>
</dbReference>
<evidence type="ECO:0000313" key="9">
    <source>
        <dbReference type="Proteomes" id="UP000694255"/>
    </source>
</evidence>
<dbReference type="GO" id="GO:0006506">
    <property type="term" value="P:GPI anchor biosynthetic process"/>
    <property type="evidence" value="ECO:0007669"/>
    <property type="project" value="UniProtKB-KW"/>
</dbReference>
<dbReference type="Proteomes" id="UP000694255">
    <property type="component" value="Unassembled WGS sequence"/>
</dbReference>
<evidence type="ECO:0000256" key="4">
    <source>
        <dbReference type="ARBA" id="ARBA00022729"/>
    </source>
</evidence>